<protein>
    <submittedName>
        <fullName evidence="1">Uncharacterized protein</fullName>
    </submittedName>
</protein>
<evidence type="ECO:0000313" key="1">
    <source>
        <dbReference type="EMBL" id="GAG55707.1"/>
    </source>
</evidence>
<reference evidence="1" key="1">
    <citation type="journal article" date="2014" name="Front. Microbiol.">
        <title>High frequency of phylogenetically diverse reductive dehalogenase-homologous genes in deep subseafloor sedimentary metagenomes.</title>
        <authorList>
            <person name="Kawai M."/>
            <person name="Futagami T."/>
            <person name="Toyoda A."/>
            <person name="Takaki Y."/>
            <person name="Nishi S."/>
            <person name="Hori S."/>
            <person name="Arai W."/>
            <person name="Tsubouchi T."/>
            <person name="Morono Y."/>
            <person name="Uchiyama I."/>
            <person name="Ito T."/>
            <person name="Fujiyama A."/>
            <person name="Inagaki F."/>
            <person name="Takami H."/>
        </authorList>
    </citation>
    <scope>NUCLEOTIDE SEQUENCE</scope>
    <source>
        <strain evidence="1">Expedition CK06-06</strain>
    </source>
</reference>
<gene>
    <name evidence="1" type="ORF">S01H4_06568</name>
</gene>
<organism evidence="1">
    <name type="scientific">marine sediment metagenome</name>
    <dbReference type="NCBI Taxonomy" id="412755"/>
    <lineage>
        <taxon>unclassified sequences</taxon>
        <taxon>metagenomes</taxon>
        <taxon>ecological metagenomes</taxon>
    </lineage>
</organism>
<accession>X0ZBU2</accession>
<feature type="non-terminal residue" evidence="1">
    <location>
        <position position="1"/>
    </location>
</feature>
<sequence>PPPATFNFAGFTDLARGGYFLAESNYTGAKTGQLVGVFGSAVHDVDDVAGGVSNMMGVYGTSSIQDKGDVDNAYGGFFNVVITDSRTETVGTTIGVQGEVEINKATALTYGAMIGVSSLIDNNETTFPIFGNQYLFKGDYQGTKGGNAYGIYTEGDKHYFDGNIGIGVANPTSRLTVGSNGSTTKIATVTIGDTTAGASLTLKGGSPTIFLIEQLNQLHHRLLS</sequence>
<dbReference type="EMBL" id="BART01002045">
    <property type="protein sequence ID" value="GAG55707.1"/>
    <property type="molecule type" value="Genomic_DNA"/>
</dbReference>
<name>X0ZBU2_9ZZZZ</name>
<dbReference type="AlphaFoldDB" id="X0ZBU2"/>
<proteinExistence type="predicted"/>
<comment type="caution">
    <text evidence="1">The sequence shown here is derived from an EMBL/GenBank/DDBJ whole genome shotgun (WGS) entry which is preliminary data.</text>
</comment>